<keyword evidence="3" id="KW-1185">Reference proteome</keyword>
<dbReference type="Pfam" id="PF21530">
    <property type="entry name" value="Pif1_2B_dom"/>
    <property type="match status" value="1"/>
</dbReference>
<dbReference type="EnsemblPlants" id="HORVU.MOREX.r3.3HG0269170.1">
    <property type="protein sequence ID" value="HORVU.MOREX.r3.3HG0269170.1.CDS1"/>
    <property type="gene ID" value="HORVU.MOREX.r3.3HG0269170"/>
</dbReference>
<dbReference type="PANTHER" id="PTHR23274:SF53">
    <property type="entry name" value="ATP-DEPENDENT DNA HELICASE"/>
    <property type="match status" value="1"/>
</dbReference>
<evidence type="ECO:0000313" key="2">
    <source>
        <dbReference type="EnsemblPlants" id="HORVU.MOREX.r3.3HG0269170.1.CDS1"/>
    </source>
</evidence>
<feature type="domain" description="DNA helicase Pif1-like 2B" evidence="1">
    <location>
        <begin position="34"/>
        <end position="80"/>
    </location>
</feature>
<dbReference type="SUPFAM" id="SSF52540">
    <property type="entry name" value="P-loop containing nucleoside triphosphate hydrolases"/>
    <property type="match status" value="1"/>
</dbReference>
<evidence type="ECO:0000313" key="3">
    <source>
        <dbReference type="Proteomes" id="UP000011116"/>
    </source>
</evidence>
<reference evidence="3" key="1">
    <citation type="journal article" date="2012" name="Nature">
        <title>A physical, genetic and functional sequence assembly of the barley genome.</title>
        <authorList>
            <consortium name="The International Barley Genome Sequencing Consortium"/>
            <person name="Mayer K.F."/>
            <person name="Waugh R."/>
            <person name="Brown J.W."/>
            <person name="Schulman A."/>
            <person name="Langridge P."/>
            <person name="Platzer M."/>
            <person name="Fincher G.B."/>
            <person name="Muehlbauer G.J."/>
            <person name="Sato K."/>
            <person name="Close T.J."/>
            <person name="Wise R.P."/>
            <person name="Stein N."/>
        </authorList>
    </citation>
    <scope>NUCLEOTIDE SEQUENCE [LARGE SCALE GENOMIC DNA]</scope>
    <source>
        <strain evidence="3">cv. Morex</strain>
    </source>
</reference>
<dbReference type="PANTHER" id="PTHR23274">
    <property type="entry name" value="DNA HELICASE-RELATED"/>
    <property type="match status" value="1"/>
</dbReference>
<protein>
    <recommendedName>
        <fullName evidence="1">DNA helicase Pif1-like 2B domain-containing protein</fullName>
    </recommendedName>
</protein>
<reference evidence="2" key="2">
    <citation type="submission" date="2020-10" db="EMBL/GenBank/DDBJ databases">
        <authorList>
            <person name="Scholz U."/>
            <person name="Mascher M."/>
            <person name="Fiebig A."/>
        </authorList>
    </citation>
    <scope>NUCLEOTIDE SEQUENCE [LARGE SCALE GENOMIC DNA]</scope>
    <source>
        <strain evidence="2">cv. Morex</strain>
    </source>
</reference>
<dbReference type="SMR" id="A0A8I7B5D5"/>
<accession>A0A8I7B5D5</accession>
<organism evidence="2 3">
    <name type="scientific">Hordeum vulgare subsp. vulgare</name>
    <name type="common">Domesticated barley</name>
    <dbReference type="NCBI Taxonomy" id="112509"/>
    <lineage>
        <taxon>Eukaryota</taxon>
        <taxon>Viridiplantae</taxon>
        <taxon>Streptophyta</taxon>
        <taxon>Embryophyta</taxon>
        <taxon>Tracheophyta</taxon>
        <taxon>Spermatophyta</taxon>
        <taxon>Magnoliopsida</taxon>
        <taxon>Liliopsida</taxon>
        <taxon>Poales</taxon>
        <taxon>Poaceae</taxon>
        <taxon>BOP clade</taxon>
        <taxon>Pooideae</taxon>
        <taxon>Triticodae</taxon>
        <taxon>Triticeae</taxon>
        <taxon>Hordeinae</taxon>
        <taxon>Hordeum</taxon>
    </lineage>
</organism>
<dbReference type="AlphaFoldDB" id="A0A8I7B5D5"/>
<dbReference type="Proteomes" id="UP000011116">
    <property type="component" value="Chromosome 3H"/>
</dbReference>
<sequence length="155" mass="17636">MNQIPGEEVTYFSSDTTCMAMSTVQDEDMLYPTEFLNSLTFYGIPDHELRLKVGLPIMLMRNINQSAGLCNGTRLTITQLGKRFIEGWVITGTNVGDKIYIARIIMSPSDSKWPFILKRRQYPISVCFAMTINKSQGRSLKKVGLYLQRQVFTHG</sequence>
<reference evidence="2" key="3">
    <citation type="submission" date="2022-01" db="UniProtKB">
        <authorList>
            <consortium name="EnsemblPlants"/>
        </authorList>
    </citation>
    <scope>IDENTIFICATION</scope>
    <source>
        <strain evidence="2">subsp. vulgare</strain>
    </source>
</reference>
<dbReference type="InterPro" id="IPR027417">
    <property type="entry name" value="P-loop_NTPase"/>
</dbReference>
<dbReference type="InterPro" id="IPR049163">
    <property type="entry name" value="Pif1-like_2B_dom"/>
</dbReference>
<evidence type="ECO:0000259" key="1">
    <source>
        <dbReference type="Pfam" id="PF21530"/>
    </source>
</evidence>
<dbReference type="Gramene" id="HORVU.MOREX.r3.3HG0269170.1">
    <property type="protein sequence ID" value="HORVU.MOREX.r3.3HG0269170.1.CDS1"/>
    <property type="gene ID" value="HORVU.MOREX.r3.3HG0269170"/>
</dbReference>
<name>A0A8I7B5D5_HORVV</name>
<proteinExistence type="predicted"/>